<feature type="domain" description="NmrA-like" evidence="3">
    <location>
        <begin position="3"/>
        <end position="302"/>
    </location>
</feature>
<dbReference type="SUPFAM" id="SSF51735">
    <property type="entry name" value="NAD(P)-binding Rossmann-fold domains"/>
    <property type="match status" value="1"/>
</dbReference>
<evidence type="ECO:0000256" key="1">
    <source>
        <dbReference type="ARBA" id="ARBA00022857"/>
    </source>
</evidence>
<name>A9NZE2_PICSI</name>
<dbReference type="Gene3D" id="3.90.25.10">
    <property type="entry name" value="UDP-galactose 4-epimerase, domain 1"/>
    <property type="match status" value="1"/>
</dbReference>
<accession>A9NZE2</accession>
<dbReference type="Pfam" id="PF05368">
    <property type="entry name" value="NmrA"/>
    <property type="match status" value="1"/>
</dbReference>
<dbReference type="EMBL" id="EF086747">
    <property type="protein sequence ID" value="ABK26003.1"/>
    <property type="molecule type" value="mRNA"/>
</dbReference>
<dbReference type="PANTHER" id="PTHR43349">
    <property type="entry name" value="PINORESINOL REDUCTASE-RELATED"/>
    <property type="match status" value="1"/>
</dbReference>
<evidence type="ECO:0000313" key="4">
    <source>
        <dbReference type="EMBL" id="ABK26003.1"/>
    </source>
</evidence>
<keyword evidence="2" id="KW-0560">Oxidoreductase</keyword>
<protein>
    <recommendedName>
        <fullName evidence="3">NmrA-like domain-containing protein</fullName>
    </recommendedName>
</protein>
<dbReference type="AlphaFoldDB" id="A9NZE2"/>
<evidence type="ECO:0000259" key="3">
    <source>
        <dbReference type="Pfam" id="PF05368"/>
    </source>
</evidence>
<dbReference type="InterPro" id="IPR045312">
    <property type="entry name" value="PCBER-like"/>
</dbReference>
<dbReference type="CDD" id="cd05259">
    <property type="entry name" value="PCBER_SDR_a"/>
    <property type="match status" value="1"/>
</dbReference>
<dbReference type="InterPro" id="IPR036291">
    <property type="entry name" value="NAD(P)-bd_dom_sf"/>
</dbReference>
<evidence type="ECO:0000256" key="2">
    <source>
        <dbReference type="ARBA" id="ARBA00023002"/>
    </source>
</evidence>
<organism evidence="4">
    <name type="scientific">Picea sitchensis</name>
    <name type="common">Sitka spruce</name>
    <name type="synonym">Pinus sitchensis</name>
    <dbReference type="NCBI Taxonomy" id="3332"/>
    <lineage>
        <taxon>Eukaryota</taxon>
        <taxon>Viridiplantae</taxon>
        <taxon>Streptophyta</taxon>
        <taxon>Embryophyta</taxon>
        <taxon>Tracheophyta</taxon>
        <taxon>Spermatophyta</taxon>
        <taxon>Pinopsida</taxon>
        <taxon>Pinidae</taxon>
        <taxon>Conifers I</taxon>
        <taxon>Pinales</taxon>
        <taxon>Pinaceae</taxon>
        <taxon>Picea</taxon>
    </lineage>
</organism>
<dbReference type="Gene3D" id="3.40.50.720">
    <property type="entry name" value="NAD(P)-binding Rossmann-like Domain"/>
    <property type="match status" value="1"/>
</dbReference>
<dbReference type="InterPro" id="IPR050608">
    <property type="entry name" value="NmrA-type/Isoflavone_red_sf"/>
</dbReference>
<sequence>MMNRILIVGGTGYLGKYLAKASVSQGYPTFVLARPATAATHDSSKEKLLQELKDNGIHILAGSLDDHNSLVNAIKQVDIVISSVAVPQHLEQLNIIRAIKEVGNIKRFIPSEFASEVDRVEAFPPFQRVCDTKKKIRREIEESGIPYSFISANSFLAYFVDYFLRPRQKPQPEEVVIYGDGLTKAVMNLEDDIAAFTIRVANDPRTVNKLVIYRPPGNTISQSELVSLWEKKTGRTLQRVFLPEAEMVRLSQSLPHPDNVRISVLHNIFVKGDQTNFELGYEDLEASQLYQDHKYTTVDEFLDTCIISPPETKLTSL</sequence>
<keyword evidence="1" id="KW-0521">NADP</keyword>
<dbReference type="PANTHER" id="PTHR43349:SF43">
    <property type="entry name" value="ISOEUGENOL SYNTHASE 1-LIKE"/>
    <property type="match status" value="1"/>
</dbReference>
<proteinExistence type="evidence at transcript level"/>
<dbReference type="GO" id="GO:0016491">
    <property type="term" value="F:oxidoreductase activity"/>
    <property type="evidence" value="ECO:0007669"/>
    <property type="project" value="UniProtKB-KW"/>
</dbReference>
<dbReference type="InterPro" id="IPR008030">
    <property type="entry name" value="NmrA-like"/>
</dbReference>
<reference evidence="4" key="1">
    <citation type="journal article" date="2008" name="BMC Genomics">
        <title>A conifer genomics resource of 200,000 spruce (Picea spp.) ESTs and 6,464 high-quality, sequence-finished full-length cDNAs for Sitka spruce (Picea sitchensis).</title>
        <authorList>
            <person name="Ralph S.G."/>
            <person name="Chun H.J."/>
            <person name="Kolosova N."/>
            <person name="Cooper D."/>
            <person name="Oddy C."/>
            <person name="Ritland C.E."/>
            <person name="Kirkpatrick R."/>
            <person name="Moore R."/>
            <person name="Barber S."/>
            <person name="Holt R.A."/>
            <person name="Jones S.J."/>
            <person name="Marra M.A."/>
            <person name="Douglas C.J."/>
            <person name="Ritland K."/>
            <person name="Bohlmann J."/>
        </authorList>
    </citation>
    <scope>NUCLEOTIDE SEQUENCE</scope>
    <source>
        <tissue evidence="4">Bark</tissue>
    </source>
</reference>